<dbReference type="EMBL" id="JAIWYP010000007">
    <property type="protein sequence ID" value="KAH3793703.1"/>
    <property type="molecule type" value="Genomic_DNA"/>
</dbReference>
<gene>
    <name evidence="2" type="ORF">DPMN_147221</name>
</gene>
<keyword evidence="3" id="KW-1185">Reference proteome</keyword>
<evidence type="ECO:0000313" key="2">
    <source>
        <dbReference type="EMBL" id="KAH3793703.1"/>
    </source>
</evidence>
<organism evidence="2 3">
    <name type="scientific">Dreissena polymorpha</name>
    <name type="common">Zebra mussel</name>
    <name type="synonym">Mytilus polymorpha</name>
    <dbReference type="NCBI Taxonomy" id="45954"/>
    <lineage>
        <taxon>Eukaryota</taxon>
        <taxon>Metazoa</taxon>
        <taxon>Spiralia</taxon>
        <taxon>Lophotrochozoa</taxon>
        <taxon>Mollusca</taxon>
        <taxon>Bivalvia</taxon>
        <taxon>Autobranchia</taxon>
        <taxon>Heteroconchia</taxon>
        <taxon>Euheterodonta</taxon>
        <taxon>Imparidentia</taxon>
        <taxon>Neoheterodontei</taxon>
        <taxon>Myida</taxon>
        <taxon>Dreissenoidea</taxon>
        <taxon>Dreissenidae</taxon>
        <taxon>Dreissena</taxon>
    </lineage>
</organism>
<accession>A0A9D4F805</accession>
<protein>
    <recommendedName>
        <fullName evidence="1">Mut7-C RNAse domain-containing protein</fullName>
    </recommendedName>
</protein>
<proteinExistence type="predicted"/>
<reference evidence="2" key="1">
    <citation type="journal article" date="2019" name="bioRxiv">
        <title>The Genome of the Zebra Mussel, Dreissena polymorpha: A Resource for Invasive Species Research.</title>
        <authorList>
            <person name="McCartney M.A."/>
            <person name="Auch B."/>
            <person name="Kono T."/>
            <person name="Mallez S."/>
            <person name="Zhang Y."/>
            <person name="Obille A."/>
            <person name="Becker A."/>
            <person name="Abrahante J.E."/>
            <person name="Garbe J."/>
            <person name="Badalamenti J.P."/>
            <person name="Herman A."/>
            <person name="Mangelson H."/>
            <person name="Liachko I."/>
            <person name="Sullivan S."/>
            <person name="Sone E.D."/>
            <person name="Koren S."/>
            <person name="Silverstein K.A.T."/>
            <person name="Beckman K.B."/>
            <person name="Gohl D.M."/>
        </authorList>
    </citation>
    <scope>NUCLEOTIDE SEQUENCE</scope>
    <source>
        <strain evidence="2">Duluth1</strain>
        <tissue evidence="2">Whole animal</tissue>
    </source>
</reference>
<evidence type="ECO:0000313" key="3">
    <source>
        <dbReference type="Proteomes" id="UP000828390"/>
    </source>
</evidence>
<name>A0A9D4F805_DREPO</name>
<feature type="domain" description="Mut7-C RNAse" evidence="1">
    <location>
        <begin position="7"/>
        <end position="49"/>
    </location>
</feature>
<comment type="caution">
    <text evidence="2">The sequence shown here is derived from an EMBL/GenBank/DDBJ whole genome shotgun (WGS) entry which is preliminary data.</text>
</comment>
<dbReference type="InterPro" id="IPR002782">
    <property type="entry name" value="Mut7-C_RNAse_dom"/>
</dbReference>
<sequence>MCYNVMCDKAKDQMVEVLNHFNVQVRQSDIFSRCQICNGNVYVTIPSEDMKLLSQRKLQIITHSEALHSSSELGLNGGPESS</sequence>
<evidence type="ECO:0000259" key="1">
    <source>
        <dbReference type="Pfam" id="PF01927"/>
    </source>
</evidence>
<reference evidence="2" key="2">
    <citation type="submission" date="2020-11" db="EMBL/GenBank/DDBJ databases">
        <authorList>
            <person name="McCartney M.A."/>
            <person name="Auch B."/>
            <person name="Kono T."/>
            <person name="Mallez S."/>
            <person name="Becker A."/>
            <person name="Gohl D.M."/>
            <person name="Silverstein K.A.T."/>
            <person name="Koren S."/>
            <person name="Bechman K.B."/>
            <person name="Herman A."/>
            <person name="Abrahante J.E."/>
            <person name="Garbe J."/>
        </authorList>
    </citation>
    <scope>NUCLEOTIDE SEQUENCE</scope>
    <source>
        <strain evidence="2">Duluth1</strain>
        <tissue evidence="2">Whole animal</tissue>
    </source>
</reference>
<dbReference type="Pfam" id="PF01927">
    <property type="entry name" value="Mut7-C"/>
    <property type="match status" value="1"/>
</dbReference>
<dbReference type="Proteomes" id="UP000828390">
    <property type="component" value="Unassembled WGS sequence"/>
</dbReference>
<dbReference type="AlphaFoldDB" id="A0A9D4F805"/>